<keyword evidence="19" id="KW-1185">Reference proteome</keyword>
<reference evidence="19" key="1">
    <citation type="submission" date="2011-06" db="EMBL/GenBank/DDBJ databases">
        <authorList>
            <consortium name="US DOE Joint Genome Institute (JGI-PGF)"/>
            <person name="Lucas S."/>
            <person name="Han J."/>
            <person name="Lapidus A."/>
            <person name="Cheng J.-F."/>
            <person name="Goodwin L."/>
            <person name="Pitluck S."/>
            <person name="Peters L."/>
            <person name="Land M.L."/>
            <person name="Hauser L."/>
            <person name="Vogl K."/>
            <person name="Liu Z."/>
            <person name="Overmann J."/>
            <person name="Frigaard N.-U."/>
            <person name="Bryant D.A."/>
            <person name="Woyke T.J."/>
        </authorList>
    </citation>
    <scope>NUCLEOTIDE SEQUENCE [LARGE SCALE GENOMIC DNA]</scope>
    <source>
        <strain evidence="19">970</strain>
    </source>
</reference>
<reference evidence="18 19" key="2">
    <citation type="submission" date="2011-11" db="EMBL/GenBank/DDBJ databases">
        <authorList>
            <consortium name="US DOE Joint Genome Institute"/>
            <person name="Lucas S."/>
            <person name="Han J."/>
            <person name="Lapidus A."/>
            <person name="Cheng J.-F."/>
            <person name="Goodwin L."/>
            <person name="Pitluck S."/>
            <person name="Peters L."/>
            <person name="Ovchinnikova G."/>
            <person name="Zhang X."/>
            <person name="Detter J.C."/>
            <person name="Han C."/>
            <person name="Tapia R."/>
            <person name="Land M."/>
            <person name="Hauser L."/>
            <person name="Kyrpides N."/>
            <person name="Ivanova N."/>
            <person name="Pagani I."/>
            <person name="Vogl K."/>
            <person name="Liu Z."/>
            <person name="Overmann J."/>
            <person name="Frigaard N.-U."/>
            <person name="Bryant D."/>
            <person name="Woyke T."/>
        </authorList>
    </citation>
    <scope>NUCLEOTIDE SEQUENCE [LARGE SCALE GENOMIC DNA]</scope>
    <source>
        <strain evidence="18 19">970</strain>
    </source>
</reference>
<dbReference type="PIRSF" id="PIRSF004911">
    <property type="entry name" value="DUF160"/>
    <property type="match status" value="1"/>
</dbReference>
<dbReference type="Proteomes" id="UP000002964">
    <property type="component" value="Unassembled WGS sequence"/>
</dbReference>
<name>H8Z5G7_9GAMM</name>
<accession>H8Z5G7</accession>
<dbReference type="PANTHER" id="PTHR30538:SF1">
    <property type="entry name" value="L-LYSINE 2,3-AMINOMUTASE"/>
    <property type="match status" value="1"/>
</dbReference>
<feature type="binding site" evidence="14">
    <location>
        <position position="119"/>
    </location>
    <ligand>
        <name>[4Fe-4S] cluster</name>
        <dbReference type="ChEBI" id="CHEBI:49883"/>
        <note>4Fe-4S-S-AdoMet</note>
    </ligand>
</feature>
<evidence type="ECO:0000256" key="3">
    <source>
        <dbReference type="ARBA" id="ARBA00001966"/>
    </source>
</evidence>
<evidence type="ECO:0000256" key="11">
    <source>
        <dbReference type="ARBA" id="ARBA00023014"/>
    </source>
</evidence>
<dbReference type="RefSeq" id="WP_009149880.1">
    <property type="nucleotide sequence ID" value="NZ_CP121471.1"/>
</dbReference>
<evidence type="ECO:0000256" key="10">
    <source>
        <dbReference type="ARBA" id="ARBA00023004"/>
    </source>
</evidence>
<evidence type="ECO:0000256" key="12">
    <source>
        <dbReference type="ARBA" id="ARBA00023235"/>
    </source>
</evidence>
<dbReference type="CDD" id="cd01335">
    <property type="entry name" value="Radical_SAM"/>
    <property type="match status" value="1"/>
</dbReference>
<feature type="binding site" evidence="14">
    <location>
        <position position="115"/>
    </location>
    <ligand>
        <name>[4Fe-4S] cluster</name>
        <dbReference type="ChEBI" id="CHEBI:49883"/>
        <note>4Fe-4S-S-AdoMet</note>
    </ligand>
</feature>
<dbReference type="InterPro" id="IPR003739">
    <property type="entry name" value="Lys_aminomutase/Glu_NH3_mut"/>
</dbReference>
<evidence type="ECO:0000313" key="18">
    <source>
        <dbReference type="EMBL" id="EIC19513.1"/>
    </source>
</evidence>
<feature type="compositionally biased region" description="Basic residues" evidence="16">
    <location>
        <begin position="347"/>
        <end position="360"/>
    </location>
</feature>
<comment type="similarity">
    <text evidence="4">Belongs to the radical SAM superfamily. KamA family.</text>
</comment>
<dbReference type="InterPro" id="IPR013785">
    <property type="entry name" value="Aldolase_TIM"/>
</dbReference>
<feature type="binding site" evidence="14">
    <location>
        <position position="122"/>
    </location>
    <ligand>
        <name>[4Fe-4S] cluster</name>
        <dbReference type="ChEBI" id="CHEBI:49883"/>
        <note>4Fe-4S-S-AdoMet</note>
    </ligand>
</feature>
<keyword evidence="11 14" id="KW-0411">Iron-sulfur</keyword>
<dbReference type="STRING" id="631362.Thi970DRAFT_03092"/>
<evidence type="ECO:0000256" key="4">
    <source>
        <dbReference type="ARBA" id="ARBA00008703"/>
    </source>
</evidence>
<feature type="domain" description="Radical SAM core" evidence="17">
    <location>
        <begin position="101"/>
        <end position="320"/>
    </location>
</feature>
<dbReference type="SUPFAM" id="SSF102114">
    <property type="entry name" value="Radical SAM enzymes"/>
    <property type="match status" value="1"/>
</dbReference>
<organism evidence="18 19">
    <name type="scientific">Thiorhodovibrio frisius</name>
    <dbReference type="NCBI Taxonomy" id="631362"/>
    <lineage>
        <taxon>Bacteria</taxon>
        <taxon>Pseudomonadati</taxon>
        <taxon>Pseudomonadota</taxon>
        <taxon>Gammaproteobacteria</taxon>
        <taxon>Chromatiales</taxon>
        <taxon>Chromatiaceae</taxon>
        <taxon>Thiorhodovibrio</taxon>
    </lineage>
</organism>
<evidence type="ECO:0000256" key="6">
    <source>
        <dbReference type="ARBA" id="ARBA00022485"/>
    </source>
</evidence>
<feature type="region of interest" description="Disordered" evidence="16">
    <location>
        <begin position="321"/>
        <end position="360"/>
    </location>
</feature>
<dbReference type="NCBIfam" id="TIGR00238">
    <property type="entry name" value="KamA family radical SAM protein"/>
    <property type="match status" value="1"/>
</dbReference>
<dbReference type="SFLD" id="SFLDG01070">
    <property type="entry name" value="PLP-dependent"/>
    <property type="match status" value="1"/>
</dbReference>
<dbReference type="EMBL" id="JH603170">
    <property type="protein sequence ID" value="EIC19513.1"/>
    <property type="molecule type" value="Genomic_DNA"/>
</dbReference>
<keyword evidence="10" id="KW-0408">Iron</keyword>
<evidence type="ECO:0000313" key="19">
    <source>
        <dbReference type="Proteomes" id="UP000002964"/>
    </source>
</evidence>
<dbReference type="Pfam" id="PF04055">
    <property type="entry name" value="Radical_SAM"/>
    <property type="match status" value="1"/>
</dbReference>
<dbReference type="SFLD" id="SFLDF00314">
    <property type="entry name" value="L-lysine_2_3-aminomutase_(yjeK"/>
    <property type="match status" value="1"/>
</dbReference>
<keyword evidence="12" id="KW-0413">Isomerase</keyword>
<feature type="compositionally biased region" description="Basic and acidic residues" evidence="16">
    <location>
        <begin position="329"/>
        <end position="345"/>
    </location>
</feature>
<keyword evidence="7" id="KW-0949">S-adenosyl-L-methionine</keyword>
<dbReference type="PROSITE" id="PS51918">
    <property type="entry name" value="RADICAL_SAM"/>
    <property type="match status" value="1"/>
</dbReference>
<evidence type="ECO:0000256" key="14">
    <source>
        <dbReference type="PIRSR" id="PIRSR004911-1"/>
    </source>
</evidence>
<dbReference type="InterPro" id="IPR022462">
    <property type="entry name" value="EpmB"/>
</dbReference>
<dbReference type="eggNOG" id="COG1509">
    <property type="taxonomic scope" value="Bacteria"/>
</dbReference>
<keyword evidence="6 14" id="KW-0004">4Fe-4S</keyword>
<evidence type="ECO:0000256" key="9">
    <source>
        <dbReference type="ARBA" id="ARBA00022898"/>
    </source>
</evidence>
<evidence type="ECO:0000256" key="1">
    <source>
        <dbReference type="ARBA" id="ARBA00001352"/>
    </source>
</evidence>
<evidence type="ECO:0000256" key="15">
    <source>
        <dbReference type="PIRSR" id="PIRSR603739-50"/>
    </source>
</evidence>
<dbReference type="GO" id="GO:0016853">
    <property type="term" value="F:isomerase activity"/>
    <property type="evidence" value="ECO:0007669"/>
    <property type="project" value="UniProtKB-KW"/>
</dbReference>
<evidence type="ECO:0000256" key="2">
    <source>
        <dbReference type="ARBA" id="ARBA00001933"/>
    </source>
</evidence>
<dbReference type="NCBIfam" id="TIGR03821">
    <property type="entry name" value="EFP_modif_epmB"/>
    <property type="match status" value="1"/>
</dbReference>
<comment type="catalytic activity">
    <reaction evidence="1">
        <text>L-lysine = D-beta-lysine</text>
        <dbReference type="Rhea" id="RHEA:44148"/>
        <dbReference type="ChEBI" id="CHEBI:32551"/>
        <dbReference type="ChEBI" id="CHEBI:84138"/>
    </reaction>
</comment>
<comment type="cofactor">
    <cofactor evidence="2 15">
        <name>pyridoxal 5'-phosphate</name>
        <dbReference type="ChEBI" id="CHEBI:597326"/>
    </cofactor>
</comment>
<feature type="modified residue" description="N6-(pyridoxal phosphate)lysine" evidence="15">
    <location>
        <position position="327"/>
    </location>
</feature>
<evidence type="ECO:0000256" key="5">
    <source>
        <dbReference type="ARBA" id="ARBA00022363"/>
    </source>
</evidence>
<dbReference type="GO" id="GO:0051539">
    <property type="term" value="F:4 iron, 4 sulfur cluster binding"/>
    <property type="evidence" value="ECO:0007669"/>
    <property type="project" value="UniProtKB-KW"/>
</dbReference>
<evidence type="ECO:0000256" key="8">
    <source>
        <dbReference type="ARBA" id="ARBA00022723"/>
    </source>
</evidence>
<dbReference type="Gene3D" id="3.20.20.70">
    <property type="entry name" value="Aldolase class I"/>
    <property type="match status" value="1"/>
</dbReference>
<dbReference type="PANTHER" id="PTHR30538">
    <property type="entry name" value="LYSINE 2,3-AMINOMUTASE-RELATED"/>
    <property type="match status" value="1"/>
</dbReference>
<sequence>MPKEAERGDWRADLRASIRDLPTLCRRLDLDPTQIAAGKRAAASFALCAPHAWMELIEPGNPDDPLLRQILPTTEETRIQATFGPDPVGDRHAEQTPGLLCKYPGRALLLVTGACALHCRYCFRRCFPFATSLNHRDRALSAIRAIAARPDINEVILSGGDPLLLNDHSLDWLLRALDGIGHLKRIRLHSRIPIALPSRVDDNLRALLTGGRLPRVLVVQTNHPHELGEAASAALTRLRADGITLLNQSVLLHGVNASPEILQTLSERLFALGVLPYYLHLLDRVTGSAHFAVPLATCVKVVEQLRARLPGYLMPRVVAEQPGASSKTPLEHVQRQQQERPDQGSRSRARNRLANRRARV</sequence>
<evidence type="ECO:0000256" key="13">
    <source>
        <dbReference type="ARBA" id="ARBA00030756"/>
    </source>
</evidence>
<gene>
    <name evidence="18" type="ORF">Thi970DRAFT_03092</name>
</gene>
<keyword evidence="9 15" id="KW-0663">Pyridoxal phosphate</keyword>
<comment type="cofactor">
    <cofactor evidence="3">
        <name>[4Fe-4S] cluster</name>
        <dbReference type="ChEBI" id="CHEBI:49883"/>
    </cofactor>
</comment>
<evidence type="ECO:0000256" key="7">
    <source>
        <dbReference type="ARBA" id="ARBA00022691"/>
    </source>
</evidence>
<dbReference type="GO" id="GO:0046872">
    <property type="term" value="F:metal ion binding"/>
    <property type="evidence" value="ECO:0007669"/>
    <property type="project" value="UniProtKB-KW"/>
</dbReference>
<keyword evidence="8 14" id="KW-0479">Metal-binding</keyword>
<protein>
    <recommendedName>
        <fullName evidence="5">L-lysine 2,3-aminomutase</fullName>
    </recommendedName>
    <alternativeName>
        <fullName evidence="13">EF-P post-translational modification enzyme B</fullName>
    </alternativeName>
</protein>
<evidence type="ECO:0000256" key="16">
    <source>
        <dbReference type="SAM" id="MobiDB-lite"/>
    </source>
</evidence>
<dbReference type="InterPro" id="IPR058240">
    <property type="entry name" value="rSAM_sf"/>
</dbReference>
<proteinExistence type="inferred from homology"/>
<dbReference type="AlphaFoldDB" id="H8Z5G7"/>
<dbReference type="SFLD" id="SFLDS00029">
    <property type="entry name" value="Radical_SAM"/>
    <property type="match status" value="1"/>
</dbReference>
<dbReference type="InterPro" id="IPR007197">
    <property type="entry name" value="rSAM"/>
</dbReference>
<evidence type="ECO:0000259" key="17">
    <source>
        <dbReference type="PROSITE" id="PS51918"/>
    </source>
</evidence>
<dbReference type="HOGENOM" id="CLU_032161_2_0_6"/>